<dbReference type="EMBL" id="BMGA01000005">
    <property type="protein sequence ID" value="GGA81184.1"/>
    <property type="molecule type" value="Genomic_DNA"/>
</dbReference>
<dbReference type="Pfam" id="PF12836">
    <property type="entry name" value="HHH_3"/>
    <property type="match status" value="2"/>
</dbReference>
<name>A0ABQ1HLA3_9FLAO</name>
<dbReference type="PANTHER" id="PTHR21180:SF32">
    <property type="entry name" value="ENDONUCLEASE_EXONUCLEASE_PHOSPHATASE FAMILY DOMAIN-CONTAINING PROTEIN 1"/>
    <property type="match status" value="1"/>
</dbReference>
<keyword evidence="2" id="KW-1185">Reference proteome</keyword>
<evidence type="ECO:0000313" key="1">
    <source>
        <dbReference type="EMBL" id="GGA81184.1"/>
    </source>
</evidence>
<sequence>MNFKTIRNYFNFSKDQQKGILLLFFVIIVLQLLYCAVDFSPVSKENPEKQRWLALETQIDSMELNLKNRVPKMYPFNPNFITDYKGYKLGMSVAEIDRLHAFREGNKYVNSEKEFQAVTGVSDSLLKVISPYFKFPDWVNNKQTPKFVASSNTKPDYFSKKEKVVVKDINQATQDDLMKIYGVGEAISMRILNFKESLGGFVSMEQMKDVWGLSPEVVERLKAGFKVGALSDIKKIDINNASVNELAQFPYFKYKLAREIVIYRSMNGDIKNASDLTKIKGMSIENATIIALYLDF</sequence>
<protein>
    <recommendedName>
        <fullName evidence="3">Competence protein ComEA</fullName>
    </recommendedName>
</protein>
<evidence type="ECO:0000313" key="2">
    <source>
        <dbReference type="Proteomes" id="UP000658793"/>
    </source>
</evidence>
<proteinExistence type="predicted"/>
<dbReference type="InterPro" id="IPR010994">
    <property type="entry name" value="RuvA_2-like"/>
</dbReference>
<comment type="caution">
    <text evidence="1">The sequence shown here is derived from an EMBL/GenBank/DDBJ whole genome shotgun (WGS) entry which is preliminary data.</text>
</comment>
<gene>
    <name evidence="1" type="ORF">GCM10008015_22420</name>
</gene>
<dbReference type="RefSeq" id="WP_188494401.1">
    <property type="nucleotide sequence ID" value="NZ_BMGA01000005.1"/>
</dbReference>
<accession>A0ABQ1HLA3</accession>
<dbReference type="Proteomes" id="UP000658793">
    <property type="component" value="Unassembled WGS sequence"/>
</dbReference>
<dbReference type="PANTHER" id="PTHR21180">
    <property type="entry name" value="ENDONUCLEASE/EXONUCLEASE/PHOSPHATASE FAMILY DOMAIN-CONTAINING PROTEIN 1"/>
    <property type="match status" value="1"/>
</dbReference>
<evidence type="ECO:0008006" key="3">
    <source>
        <dbReference type="Google" id="ProtNLM"/>
    </source>
</evidence>
<dbReference type="InterPro" id="IPR051675">
    <property type="entry name" value="Endo/Exo/Phosphatase_dom_1"/>
</dbReference>
<dbReference type="SUPFAM" id="SSF47781">
    <property type="entry name" value="RuvA domain 2-like"/>
    <property type="match status" value="2"/>
</dbReference>
<organism evidence="1 2">
    <name type="scientific">Flavobacterium palustre</name>
    <dbReference type="NCBI Taxonomy" id="1476463"/>
    <lineage>
        <taxon>Bacteria</taxon>
        <taxon>Pseudomonadati</taxon>
        <taxon>Bacteroidota</taxon>
        <taxon>Flavobacteriia</taxon>
        <taxon>Flavobacteriales</taxon>
        <taxon>Flavobacteriaceae</taxon>
        <taxon>Flavobacterium</taxon>
    </lineage>
</organism>
<dbReference type="Gene3D" id="1.10.150.280">
    <property type="entry name" value="AF1531-like domain"/>
    <property type="match status" value="2"/>
</dbReference>
<reference evidence="2" key="1">
    <citation type="journal article" date="2019" name="Int. J. Syst. Evol. Microbiol.">
        <title>The Global Catalogue of Microorganisms (GCM) 10K type strain sequencing project: providing services to taxonomists for standard genome sequencing and annotation.</title>
        <authorList>
            <consortium name="The Broad Institute Genomics Platform"/>
            <consortium name="The Broad Institute Genome Sequencing Center for Infectious Disease"/>
            <person name="Wu L."/>
            <person name="Ma J."/>
        </authorList>
    </citation>
    <scope>NUCLEOTIDE SEQUENCE [LARGE SCALE GENOMIC DNA]</scope>
    <source>
        <strain evidence="2">CGMCC 1.12811</strain>
    </source>
</reference>